<keyword evidence="9" id="KW-1185">Reference proteome</keyword>
<dbReference type="InterPro" id="IPR017441">
    <property type="entry name" value="Protein_kinase_ATP_BS"/>
</dbReference>
<feature type="binding site" evidence="6">
    <location>
        <position position="36"/>
    </location>
    <ligand>
        <name>ATP</name>
        <dbReference type="ChEBI" id="CHEBI:30616"/>
    </ligand>
</feature>
<dbReference type="CDD" id="cd00180">
    <property type="entry name" value="PKc"/>
    <property type="match status" value="1"/>
</dbReference>
<dbReference type="InterPro" id="IPR008266">
    <property type="entry name" value="Tyr_kinase_AS"/>
</dbReference>
<evidence type="ECO:0000256" key="2">
    <source>
        <dbReference type="ARBA" id="ARBA00022679"/>
    </source>
</evidence>
<comment type="caution">
    <text evidence="8">The sequence shown here is derived from an EMBL/GenBank/DDBJ whole genome shotgun (WGS) entry which is preliminary data.</text>
</comment>
<evidence type="ECO:0000256" key="6">
    <source>
        <dbReference type="PROSITE-ProRule" id="PRU10141"/>
    </source>
</evidence>
<feature type="domain" description="Protein kinase" evidence="7">
    <location>
        <begin position="8"/>
        <end position="235"/>
    </location>
</feature>
<evidence type="ECO:0000256" key="1">
    <source>
        <dbReference type="ARBA" id="ARBA00022527"/>
    </source>
</evidence>
<dbReference type="Gene3D" id="1.10.510.10">
    <property type="entry name" value="Transferase(Phosphotransferase) domain 1"/>
    <property type="match status" value="1"/>
</dbReference>
<evidence type="ECO:0000259" key="7">
    <source>
        <dbReference type="PROSITE" id="PS50011"/>
    </source>
</evidence>
<dbReference type="InterPro" id="IPR000719">
    <property type="entry name" value="Prot_kinase_dom"/>
</dbReference>
<accession>A0ABX1VVW6</accession>
<dbReference type="SUPFAM" id="SSF56112">
    <property type="entry name" value="Protein kinase-like (PK-like)"/>
    <property type="match status" value="1"/>
</dbReference>
<keyword evidence="4 8" id="KW-0418">Kinase</keyword>
<dbReference type="PANTHER" id="PTHR24346">
    <property type="entry name" value="MAP/MICROTUBULE AFFINITY-REGULATING KINASE"/>
    <property type="match status" value="1"/>
</dbReference>
<dbReference type="InterPro" id="IPR020635">
    <property type="entry name" value="Tyr_kinase_cat_dom"/>
</dbReference>
<evidence type="ECO:0000313" key="8">
    <source>
        <dbReference type="EMBL" id="NNJ32002.1"/>
    </source>
</evidence>
<organism evidence="8 9">
    <name type="scientific">Lacrimispora defluvii</name>
    <dbReference type="NCBI Taxonomy" id="2719233"/>
    <lineage>
        <taxon>Bacteria</taxon>
        <taxon>Bacillati</taxon>
        <taxon>Bacillota</taxon>
        <taxon>Clostridia</taxon>
        <taxon>Lachnospirales</taxon>
        <taxon>Lachnospiraceae</taxon>
        <taxon>Lacrimispora</taxon>
    </lineage>
</organism>
<evidence type="ECO:0000256" key="4">
    <source>
        <dbReference type="ARBA" id="ARBA00022777"/>
    </source>
</evidence>
<keyword evidence="3 6" id="KW-0547">Nucleotide-binding</keyword>
<keyword evidence="1" id="KW-0723">Serine/threonine-protein kinase</keyword>
<name>A0ABX1VVW6_9FIRM</name>
<dbReference type="PROSITE" id="PS00109">
    <property type="entry name" value="PROTEIN_KINASE_TYR"/>
    <property type="match status" value="1"/>
</dbReference>
<dbReference type="PROSITE" id="PS50011">
    <property type="entry name" value="PROTEIN_KINASE_DOM"/>
    <property type="match status" value="1"/>
</dbReference>
<dbReference type="Proteomes" id="UP000539052">
    <property type="component" value="Unassembled WGS sequence"/>
</dbReference>
<evidence type="ECO:0000256" key="5">
    <source>
        <dbReference type="ARBA" id="ARBA00022840"/>
    </source>
</evidence>
<dbReference type="SMART" id="SM00219">
    <property type="entry name" value="TyrKc"/>
    <property type="match status" value="1"/>
</dbReference>
<gene>
    <name evidence="8" type="ORF">G9470_19725</name>
</gene>
<sequence length="235" mass="27469">MEKEIGGYTVVHSVGEGRYGKCYFASSPSGSPVIIKRYKSKMLKKNKEKNVHEAVILSQLKHEKIPELLGVINNKGFYAFVLEFKPGKTIEEMLFKQNHIFNASEIYNIGFQLIEVMKYLHYNGVVHRDIRCANVLYDGNNISLVDFGLARWIDGKQYKCDTDFSYLGDLLLYLLYSTFENPKKSKKHPWYEELSINYNQKIFLKKLLRLETPYSNIIEVECDYIKYFKPKETSI</sequence>
<reference evidence="8 9" key="1">
    <citation type="submission" date="2020-03" db="EMBL/GenBank/DDBJ databases">
        <title>Genome Sequence of industrial isolate, B5A.</title>
        <authorList>
            <person name="Sharma S."/>
            <person name="Patil P.B."/>
            <person name="Korpole S."/>
        </authorList>
    </citation>
    <scope>NUCLEOTIDE SEQUENCE [LARGE SCALE GENOMIC DNA]</scope>
    <source>
        <strain evidence="8 9">PI-S10-B5A</strain>
    </source>
</reference>
<evidence type="ECO:0000256" key="3">
    <source>
        <dbReference type="ARBA" id="ARBA00022741"/>
    </source>
</evidence>
<dbReference type="Pfam" id="PF00069">
    <property type="entry name" value="Pkinase"/>
    <property type="match status" value="1"/>
</dbReference>
<protein>
    <submittedName>
        <fullName evidence="8">Protein kinase family protein</fullName>
    </submittedName>
</protein>
<dbReference type="PANTHER" id="PTHR24346:SF82">
    <property type="entry name" value="KP78A-RELATED"/>
    <property type="match status" value="1"/>
</dbReference>
<dbReference type="EMBL" id="JAAOXG010000042">
    <property type="protein sequence ID" value="NNJ32002.1"/>
    <property type="molecule type" value="Genomic_DNA"/>
</dbReference>
<evidence type="ECO:0000313" key="9">
    <source>
        <dbReference type="Proteomes" id="UP000539052"/>
    </source>
</evidence>
<proteinExistence type="predicted"/>
<keyword evidence="5 6" id="KW-0067">ATP-binding</keyword>
<dbReference type="InterPro" id="IPR011009">
    <property type="entry name" value="Kinase-like_dom_sf"/>
</dbReference>
<dbReference type="GO" id="GO:0016301">
    <property type="term" value="F:kinase activity"/>
    <property type="evidence" value="ECO:0007669"/>
    <property type="project" value="UniProtKB-KW"/>
</dbReference>
<dbReference type="PROSITE" id="PS00107">
    <property type="entry name" value="PROTEIN_KINASE_ATP"/>
    <property type="match status" value="1"/>
</dbReference>
<keyword evidence="2" id="KW-0808">Transferase</keyword>